<evidence type="ECO:0008006" key="5">
    <source>
        <dbReference type="Google" id="ProtNLM"/>
    </source>
</evidence>
<keyword evidence="4" id="KW-1185">Reference proteome</keyword>
<reference evidence="3" key="1">
    <citation type="submission" date="2023-06" db="EMBL/GenBank/DDBJ databases">
        <title>Draft genome sequence of Nocardioides sp. SOB72.</title>
        <authorList>
            <person name="Zhang G."/>
        </authorList>
    </citation>
    <scope>NUCLEOTIDE SEQUENCE</scope>
    <source>
        <strain evidence="3">SOB72</strain>
    </source>
</reference>
<feature type="transmembrane region" description="Helical" evidence="2">
    <location>
        <begin position="26"/>
        <end position="46"/>
    </location>
</feature>
<keyword evidence="2" id="KW-1133">Transmembrane helix</keyword>
<feature type="transmembrane region" description="Helical" evidence="2">
    <location>
        <begin position="58"/>
        <end position="80"/>
    </location>
</feature>
<feature type="transmembrane region" description="Helical" evidence="2">
    <location>
        <begin position="112"/>
        <end position="132"/>
    </location>
</feature>
<sequence>MPPTDPLQTGAGHDHGPTSSATPAPLAVAASLTAVEGVVLVLLAVAELAHLTPGRVTMNVTTTGFFLLCGAALLLCAWGLKRHATWSRSPAVLAQLFGLGVAWSFRGGNLPLVAIGLAVTAVVVLAGIFHPASTAVLTDDPTGAGRGDRSED</sequence>
<gene>
    <name evidence="3" type="ORF">QWY29_15285</name>
</gene>
<feature type="region of interest" description="Disordered" evidence="1">
    <location>
        <begin position="1"/>
        <end position="20"/>
    </location>
</feature>
<evidence type="ECO:0000256" key="2">
    <source>
        <dbReference type="SAM" id="Phobius"/>
    </source>
</evidence>
<evidence type="ECO:0000313" key="4">
    <source>
        <dbReference type="Proteomes" id="UP001168537"/>
    </source>
</evidence>
<keyword evidence="2" id="KW-0472">Membrane</keyword>
<evidence type="ECO:0000256" key="1">
    <source>
        <dbReference type="SAM" id="MobiDB-lite"/>
    </source>
</evidence>
<accession>A0ABT8EXM7</accession>
<proteinExistence type="predicted"/>
<evidence type="ECO:0000313" key="3">
    <source>
        <dbReference type="EMBL" id="MDN4162731.1"/>
    </source>
</evidence>
<comment type="caution">
    <text evidence="3">The sequence shown here is derived from an EMBL/GenBank/DDBJ whole genome shotgun (WGS) entry which is preliminary data.</text>
</comment>
<dbReference type="RefSeq" id="WP_300961877.1">
    <property type="nucleotide sequence ID" value="NZ_JAUHJR010000007.1"/>
</dbReference>
<dbReference type="EMBL" id="JAUHJR010000007">
    <property type="protein sequence ID" value="MDN4162731.1"/>
    <property type="molecule type" value="Genomic_DNA"/>
</dbReference>
<keyword evidence="2" id="KW-0812">Transmembrane</keyword>
<dbReference type="Proteomes" id="UP001168537">
    <property type="component" value="Unassembled WGS sequence"/>
</dbReference>
<organism evidence="3 4">
    <name type="scientific">Nocardioides abyssi</name>
    <dbReference type="NCBI Taxonomy" id="3058370"/>
    <lineage>
        <taxon>Bacteria</taxon>
        <taxon>Bacillati</taxon>
        <taxon>Actinomycetota</taxon>
        <taxon>Actinomycetes</taxon>
        <taxon>Propionibacteriales</taxon>
        <taxon>Nocardioidaceae</taxon>
        <taxon>Nocardioides</taxon>
    </lineage>
</organism>
<protein>
    <recommendedName>
        <fullName evidence="5">Integral membrane protein</fullName>
    </recommendedName>
</protein>
<name>A0ABT8EXM7_9ACTN</name>